<proteinExistence type="predicted"/>
<accession>B4S571</accession>
<name>B4S571_PROA2</name>
<feature type="compositionally biased region" description="Basic and acidic residues" evidence="1">
    <location>
        <begin position="1"/>
        <end position="21"/>
    </location>
</feature>
<sequence>MTRCRLADHALRPENPTEKSNPETVRNKLVTSSCLETPAGKIIIMDSMYFYPIFVL</sequence>
<dbReference type="KEGG" id="paa:Paes_2007"/>
<dbReference type="HOGENOM" id="CLU_3010604_0_0_10"/>
<dbReference type="EMBL" id="CP001108">
    <property type="protein sequence ID" value="ACF47017.1"/>
    <property type="molecule type" value="Genomic_DNA"/>
</dbReference>
<dbReference type="STRING" id="290512.Paes_2007"/>
<organism evidence="2 3">
    <name type="scientific">Prosthecochloris aestuarii (strain DSM 271 / SK 413)</name>
    <dbReference type="NCBI Taxonomy" id="290512"/>
    <lineage>
        <taxon>Bacteria</taxon>
        <taxon>Pseudomonadati</taxon>
        <taxon>Chlorobiota</taxon>
        <taxon>Chlorobiia</taxon>
        <taxon>Chlorobiales</taxon>
        <taxon>Chlorobiaceae</taxon>
        <taxon>Prosthecochloris</taxon>
    </lineage>
</organism>
<keyword evidence="3" id="KW-1185">Reference proteome</keyword>
<feature type="region of interest" description="Disordered" evidence="1">
    <location>
        <begin position="1"/>
        <end position="25"/>
    </location>
</feature>
<evidence type="ECO:0000256" key="1">
    <source>
        <dbReference type="SAM" id="MobiDB-lite"/>
    </source>
</evidence>
<protein>
    <submittedName>
        <fullName evidence="2">Uncharacterized protein</fullName>
    </submittedName>
</protein>
<reference evidence="2" key="1">
    <citation type="submission" date="2008-06" db="EMBL/GenBank/DDBJ databases">
        <title>Complete sequence of chromosome of Prosthecochloris aestuarii DSM 271.</title>
        <authorList>
            <consortium name="US DOE Joint Genome Institute"/>
            <person name="Lucas S."/>
            <person name="Copeland A."/>
            <person name="Lapidus A."/>
            <person name="Glavina del Rio T."/>
            <person name="Dalin E."/>
            <person name="Tice H."/>
            <person name="Bruce D."/>
            <person name="Goodwin L."/>
            <person name="Pitluck S."/>
            <person name="Schmutz J."/>
            <person name="Larimer F."/>
            <person name="Land M."/>
            <person name="Hauser L."/>
            <person name="Kyrpides N."/>
            <person name="Anderson I."/>
            <person name="Liu Z."/>
            <person name="Li T."/>
            <person name="Zhao F."/>
            <person name="Overmann J."/>
            <person name="Bryant D.A."/>
            <person name="Richardson P."/>
        </authorList>
    </citation>
    <scope>NUCLEOTIDE SEQUENCE [LARGE SCALE GENOMIC DNA]</scope>
    <source>
        <strain evidence="2">DSM 271</strain>
    </source>
</reference>
<dbReference type="AlphaFoldDB" id="B4S571"/>
<evidence type="ECO:0000313" key="3">
    <source>
        <dbReference type="Proteomes" id="UP000002725"/>
    </source>
</evidence>
<dbReference type="Proteomes" id="UP000002725">
    <property type="component" value="Chromosome"/>
</dbReference>
<evidence type="ECO:0000313" key="2">
    <source>
        <dbReference type="EMBL" id="ACF47017.1"/>
    </source>
</evidence>
<gene>
    <name evidence="2" type="ordered locus">Paes_2007</name>
</gene>